<dbReference type="EC" id="3.4.21.-" evidence="4"/>
<keyword evidence="1" id="KW-0472">Membrane</keyword>
<organism evidence="4 5">
    <name type="scientific">Agaribacter flavus</name>
    <dbReference type="NCBI Taxonomy" id="1902781"/>
    <lineage>
        <taxon>Bacteria</taxon>
        <taxon>Pseudomonadati</taxon>
        <taxon>Pseudomonadota</taxon>
        <taxon>Gammaproteobacteria</taxon>
        <taxon>Alteromonadales</taxon>
        <taxon>Alteromonadaceae</taxon>
        <taxon>Agaribacter</taxon>
    </lineage>
</organism>
<evidence type="ECO:0000259" key="3">
    <source>
        <dbReference type="PROSITE" id="PS50240"/>
    </source>
</evidence>
<reference evidence="5" key="1">
    <citation type="journal article" date="2019" name="Int. J. Syst. Evol. Microbiol.">
        <title>The Global Catalogue of Microorganisms (GCM) 10K type strain sequencing project: providing services to taxonomists for standard genome sequencing and annotation.</title>
        <authorList>
            <consortium name="The Broad Institute Genomics Platform"/>
            <consortium name="The Broad Institute Genome Sequencing Center for Infectious Disease"/>
            <person name="Wu L."/>
            <person name="Ma J."/>
        </authorList>
    </citation>
    <scope>NUCLEOTIDE SEQUENCE [LARGE SCALE GENOMIC DNA]</scope>
    <source>
        <strain evidence="5">KCTC 52473</strain>
    </source>
</reference>
<dbReference type="Gene3D" id="2.40.10.10">
    <property type="entry name" value="Trypsin-like serine proteases"/>
    <property type="match status" value="1"/>
</dbReference>
<keyword evidence="5" id="KW-1185">Reference proteome</keyword>
<dbReference type="GO" id="GO:0016787">
    <property type="term" value="F:hydrolase activity"/>
    <property type="evidence" value="ECO:0007669"/>
    <property type="project" value="UniProtKB-KW"/>
</dbReference>
<evidence type="ECO:0000313" key="5">
    <source>
        <dbReference type="Proteomes" id="UP001595478"/>
    </source>
</evidence>
<proteinExistence type="predicted"/>
<feature type="transmembrane region" description="Helical" evidence="1">
    <location>
        <begin position="370"/>
        <end position="390"/>
    </location>
</feature>
<dbReference type="InterPro" id="IPR001254">
    <property type="entry name" value="Trypsin_dom"/>
</dbReference>
<name>A0ABV7FQW5_9ALTE</name>
<evidence type="ECO:0000313" key="4">
    <source>
        <dbReference type="EMBL" id="MFC3122729.1"/>
    </source>
</evidence>
<accession>A0ABV7FQW5</accession>
<dbReference type="Proteomes" id="UP001595478">
    <property type="component" value="Unassembled WGS sequence"/>
</dbReference>
<dbReference type="PROSITE" id="PS50240">
    <property type="entry name" value="TRYPSIN_DOM"/>
    <property type="match status" value="1"/>
</dbReference>
<feature type="chain" id="PRO_5045848568" evidence="2">
    <location>
        <begin position="28"/>
        <end position="395"/>
    </location>
</feature>
<feature type="domain" description="Peptidase S1" evidence="3">
    <location>
        <begin position="42"/>
        <end position="372"/>
    </location>
</feature>
<keyword evidence="4" id="KW-0378">Hydrolase</keyword>
<keyword evidence="2" id="KW-0732">Signal</keyword>
<protein>
    <submittedName>
        <fullName evidence="4">Trypsin-like serine protease</fullName>
        <ecNumber evidence="4">3.4.21.-</ecNumber>
    </submittedName>
</protein>
<dbReference type="InterPro" id="IPR043504">
    <property type="entry name" value="Peptidase_S1_PA_chymotrypsin"/>
</dbReference>
<gene>
    <name evidence="4" type="ORF">ACFOHL_13980</name>
</gene>
<dbReference type="RefSeq" id="WP_376920851.1">
    <property type="nucleotide sequence ID" value="NZ_JBHRSW010000029.1"/>
</dbReference>
<dbReference type="EMBL" id="JBHRSW010000029">
    <property type="protein sequence ID" value="MFC3122729.1"/>
    <property type="molecule type" value="Genomic_DNA"/>
</dbReference>
<keyword evidence="1" id="KW-1133">Transmembrane helix</keyword>
<dbReference type="SUPFAM" id="SSF50494">
    <property type="entry name" value="Trypsin-like serine proteases"/>
    <property type="match status" value="1"/>
</dbReference>
<dbReference type="Pfam" id="PF00089">
    <property type="entry name" value="Trypsin"/>
    <property type="match status" value="1"/>
</dbReference>
<dbReference type="PROSITE" id="PS00134">
    <property type="entry name" value="TRYPSIN_HIS"/>
    <property type="match status" value="1"/>
</dbReference>
<dbReference type="InterPro" id="IPR009003">
    <property type="entry name" value="Peptidase_S1_PA"/>
</dbReference>
<keyword evidence="1" id="KW-0812">Transmembrane</keyword>
<evidence type="ECO:0000256" key="2">
    <source>
        <dbReference type="SAM" id="SignalP"/>
    </source>
</evidence>
<feature type="signal peptide" evidence="2">
    <location>
        <begin position="1"/>
        <end position="27"/>
    </location>
</feature>
<evidence type="ECO:0000256" key="1">
    <source>
        <dbReference type="SAM" id="Phobius"/>
    </source>
</evidence>
<comment type="caution">
    <text evidence="4">The sequence shown here is derived from an EMBL/GenBank/DDBJ whole genome shotgun (WGS) entry which is preliminary data.</text>
</comment>
<sequence>MKNIINKTVRTAVGIVLCASAITGTHASLLISDSSIQQPTILAGGNSGDQAPPVAPGDFTGVVSINIRYDSDGDGQREGFICTGSAIGKRQIVTAAHCVDPSGNGVVIDLNDPLNDVRVLFTDGGDWLTGDINDSLINASSVTIHPDYEGFGICGANDNSGFGTQCLNDDVAVIELSADIPEEAEIYDFYRGAEPLGDDSILRLDDGGTFFTMVGHGTGGNGIDGTAVPPNFFVKRFGFNIPEIFDCDDGTTPERAAFAAPEGCSFFYGNEAEVWRADFDGVDETGILQDNFCDSFGLGCGRFFGQDFTQLFEGAIGGGDSGGPSFVFDLLADRWVLIANNTFGPITDSSFGSTFGGNLYRSYLPWIDSFIAPVSAPASAMFLLSGLWLFRRKSI</sequence>
<dbReference type="InterPro" id="IPR018114">
    <property type="entry name" value="TRYPSIN_HIS"/>
</dbReference>